<dbReference type="EMBL" id="CP018906">
    <property type="protein sequence ID" value="AQW20731.1"/>
    <property type="molecule type" value="Genomic_DNA"/>
</dbReference>
<organism evidence="1 2">
    <name type="scientific">Lentilactobacillus curieae</name>
    <dbReference type="NCBI Taxonomy" id="1138822"/>
    <lineage>
        <taxon>Bacteria</taxon>
        <taxon>Bacillati</taxon>
        <taxon>Bacillota</taxon>
        <taxon>Bacilli</taxon>
        <taxon>Lactobacillales</taxon>
        <taxon>Lactobacillaceae</taxon>
        <taxon>Lentilactobacillus</taxon>
    </lineage>
</organism>
<reference evidence="1 2" key="1">
    <citation type="journal article" date="2015" name="Genome Announc.">
        <title>Genome Sequence of Lactobacillus curieae CCTCC M 2011381T, a Novel Producer of Gamma-aminobutyric Acid.</title>
        <authorList>
            <person name="Wang Y."/>
            <person name="Wang Y."/>
            <person name="Lang C."/>
            <person name="Wei D."/>
            <person name="Xu P."/>
            <person name="Xie J."/>
        </authorList>
    </citation>
    <scope>NUCLEOTIDE SEQUENCE [LARGE SCALE GENOMIC DNA]</scope>
    <source>
        <strain evidence="1 2">CCTCC M 2011381</strain>
    </source>
</reference>
<proteinExistence type="predicted"/>
<dbReference type="Proteomes" id="UP000030361">
    <property type="component" value="Chromosome"/>
</dbReference>
<dbReference type="KEGG" id="lcu:PL11_001765"/>
<dbReference type="RefSeq" id="WP_052127651.1">
    <property type="nucleotide sequence ID" value="NZ_CP018906.1"/>
</dbReference>
<protein>
    <submittedName>
        <fullName evidence="1">Uncharacterized protein</fullName>
    </submittedName>
</protein>
<keyword evidence="2" id="KW-1185">Reference proteome</keyword>
<name>A0A1S6QGK3_9LACO</name>
<sequence length="68" mass="7739">MGTANDGKTVTYKQPAWTQYKIGRQIMDSTPYKDTTFKIDQVGTRTRENDQRVHITATDTTKGEDIIT</sequence>
<evidence type="ECO:0000313" key="2">
    <source>
        <dbReference type="Proteomes" id="UP000030361"/>
    </source>
</evidence>
<dbReference type="OrthoDB" id="2329257at2"/>
<accession>A0A1S6QGK3</accession>
<dbReference type="AlphaFoldDB" id="A0A1S6QGK3"/>
<evidence type="ECO:0000313" key="1">
    <source>
        <dbReference type="EMBL" id="AQW20731.1"/>
    </source>
</evidence>
<gene>
    <name evidence="1" type="ORF">PL11_001765</name>
</gene>